<dbReference type="SMART" id="SM00382">
    <property type="entry name" value="AAA"/>
    <property type="match status" value="1"/>
</dbReference>
<dbReference type="InterPro" id="IPR027417">
    <property type="entry name" value="P-loop_NTPase"/>
</dbReference>
<dbReference type="InterPro" id="IPR003439">
    <property type="entry name" value="ABC_transporter-like_ATP-bd"/>
</dbReference>
<comment type="caution">
    <text evidence="6">The sequence shown here is derived from an EMBL/GenBank/DDBJ whole genome shotgun (WGS) entry which is preliminary data.</text>
</comment>
<dbReference type="InterPro" id="IPR017871">
    <property type="entry name" value="ABC_transporter-like_CS"/>
</dbReference>
<dbReference type="InterPro" id="IPR050095">
    <property type="entry name" value="ECF_ABC_transporter_ATP-bd"/>
</dbReference>
<dbReference type="InterPro" id="IPR003593">
    <property type="entry name" value="AAA+_ATPase"/>
</dbReference>
<protein>
    <submittedName>
        <fullName evidence="6">Cobalt/nickel transport system ATP-binding protein</fullName>
    </submittedName>
</protein>
<evidence type="ECO:0000313" key="7">
    <source>
        <dbReference type="Proteomes" id="UP000553963"/>
    </source>
</evidence>
<dbReference type="GO" id="GO:0005524">
    <property type="term" value="F:ATP binding"/>
    <property type="evidence" value="ECO:0007669"/>
    <property type="project" value="UniProtKB-KW"/>
</dbReference>
<evidence type="ECO:0000256" key="2">
    <source>
        <dbReference type="ARBA" id="ARBA00022448"/>
    </source>
</evidence>
<evidence type="ECO:0000256" key="3">
    <source>
        <dbReference type="ARBA" id="ARBA00022741"/>
    </source>
</evidence>
<dbReference type="GO" id="GO:0042626">
    <property type="term" value="F:ATPase-coupled transmembrane transporter activity"/>
    <property type="evidence" value="ECO:0007669"/>
    <property type="project" value="TreeGrafter"/>
</dbReference>
<dbReference type="PROSITE" id="PS00211">
    <property type="entry name" value="ABC_TRANSPORTER_1"/>
    <property type="match status" value="1"/>
</dbReference>
<keyword evidence="3" id="KW-0547">Nucleotide-binding</keyword>
<keyword evidence="7" id="KW-1185">Reference proteome</keyword>
<dbReference type="PANTHER" id="PTHR43553:SF24">
    <property type="entry name" value="ENERGY-COUPLING FACTOR TRANSPORTER ATP-BINDING PROTEIN ECFA1"/>
    <property type="match status" value="1"/>
</dbReference>
<dbReference type="AlphaFoldDB" id="A0A840AK74"/>
<sequence length="235" mass="25535">MTALIELRDVTIARAGATVLSGVDLTLERGERLALIGPNGAGKTTLLRSIVGLEPAGGGSIRLFGEECSTERQFRKARPRIGFLFQDSDDQLFCPTVIEDVAFGPLNMGCTMAEARERGIAALEGLGIGHLAERISHRLSGGEKRLVCLAGLFAMQPDVLMLDEPTNGVDVDNGLRLRQALHDFPGAMVLVSHDTEFVDELATRAMVVRRGRLIAAEIHEHAHVHRHRHVHLASD</sequence>
<evidence type="ECO:0000256" key="1">
    <source>
        <dbReference type="ARBA" id="ARBA00005417"/>
    </source>
</evidence>
<dbReference type="InterPro" id="IPR015856">
    <property type="entry name" value="ABC_transpr_CbiO/EcfA_su"/>
</dbReference>
<dbReference type="GO" id="GO:0043190">
    <property type="term" value="C:ATP-binding cassette (ABC) transporter complex"/>
    <property type="evidence" value="ECO:0007669"/>
    <property type="project" value="TreeGrafter"/>
</dbReference>
<proteinExistence type="inferred from homology"/>
<dbReference type="Gene3D" id="3.40.50.300">
    <property type="entry name" value="P-loop containing nucleotide triphosphate hydrolases"/>
    <property type="match status" value="1"/>
</dbReference>
<keyword evidence="4 6" id="KW-0067">ATP-binding</keyword>
<keyword evidence="2" id="KW-0813">Transport</keyword>
<accession>A0A840AK74</accession>
<organism evidence="6 7">
    <name type="scientific">Kaistia hirudinis</name>
    <dbReference type="NCBI Taxonomy" id="1293440"/>
    <lineage>
        <taxon>Bacteria</taxon>
        <taxon>Pseudomonadati</taxon>
        <taxon>Pseudomonadota</taxon>
        <taxon>Alphaproteobacteria</taxon>
        <taxon>Hyphomicrobiales</taxon>
        <taxon>Kaistiaceae</taxon>
        <taxon>Kaistia</taxon>
    </lineage>
</organism>
<reference evidence="6 7" key="1">
    <citation type="submission" date="2020-08" db="EMBL/GenBank/DDBJ databases">
        <title>Genomic Encyclopedia of Type Strains, Phase IV (KMG-IV): sequencing the most valuable type-strain genomes for metagenomic binning, comparative biology and taxonomic classification.</title>
        <authorList>
            <person name="Goeker M."/>
        </authorList>
    </citation>
    <scope>NUCLEOTIDE SEQUENCE [LARGE SCALE GENOMIC DNA]</scope>
    <source>
        <strain evidence="6 7">DSM 25966</strain>
    </source>
</reference>
<dbReference type="PANTHER" id="PTHR43553">
    <property type="entry name" value="HEAVY METAL TRANSPORTER"/>
    <property type="match status" value="1"/>
</dbReference>
<gene>
    <name evidence="6" type="ORF">GGR25_000787</name>
</gene>
<dbReference type="Proteomes" id="UP000553963">
    <property type="component" value="Unassembled WGS sequence"/>
</dbReference>
<dbReference type="Pfam" id="PF00005">
    <property type="entry name" value="ABC_tran"/>
    <property type="match status" value="1"/>
</dbReference>
<dbReference type="GO" id="GO:0016887">
    <property type="term" value="F:ATP hydrolysis activity"/>
    <property type="evidence" value="ECO:0007669"/>
    <property type="project" value="InterPro"/>
</dbReference>
<dbReference type="SUPFAM" id="SSF52540">
    <property type="entry name" value="P-loop containing nucleoside triphosphate hydrolases"/>
    <property type="match status" value="1"/>
</dbReference>
<comment type="similarity">
    <text evidence="1">Belongs to the ABC transporter superfamily.</text>
</comment>
<feature type="domain" description="ABC transporter" evidence="5">
    <location>
        <begin position="5"/>
        <end position="235"/>
    </location>
</feature>
<dbReference type="CDD" id="cd03225">
    <property type="entry name" value="ABC_cobalt_CbiO_domain1"/>
    <property type="match status" value="1"/>
</dbReference>
<evidence type="ECO:0000259" key="5">
    <source>
        <dbReference type="PROSITE" id="PS50893"/>
    </source>
</evidence>
<name>A0A840AK74_9HYPH</name>
<dbReference type="RefSeq" id="WP_183397391.1">
    <property type="nucleotide sequence ID" value="NZ_JACIDS010000001.1"/>
</dbReference>
<dbReference type="PROSITE" id="PS50893">
    <property type="entry name" value="ABC_TRANSPORTER_2"/>
    <property type="match status" value="1"/>
</dbReference>
<evidence type="ECO:0000256" key="4">
    <source>
        <dbReference type="ARBA" id="ARBA00022840"/>
    </source>
</evidence>
<evidence type="ECO:0000313" key="6">
    <source>
        <dbReference type="EMBL" id="MBB3929768.1"/>
    </source>
</evidence>
<dbReference type="EMBL" id="JACIDS010000001">
    <property type="protein sequence ID" value="MBB3929768.1"/>
    <property type="molecule type" value="Genomic_DNA"/>
</dbReference>